<dbReference type="Proteomes" id="UP001732700">
    <property type="component" value="Chromosome 6C"/>
</dbReference>
<dbReference type="EnsemblPlants" id="AVESA.00010b.r2.6CG1100550.1">
    <property type="protein sequence ID" value="AVESA.00010b.r2.6CG1100550.1.CDS"/>
    <property type="gene ID" value="AVESA.00010b.r2.6CG1100550"/>
</dbReference>
<reference evidence="1" key="2">
    <citation type="submission" date="2025-09" db="UniProtKB">
        <authorList>
            <consortium name="EnsemblPlants"/>
        </authorList>
    </citation>
    <scope>IDENTIFICATION</scope>
</reference>
<sequence length="661" mass="71696">MDAVEIPLPAKVDFGKSLITSAVEGVDGGGGGGGGGEVLRRCADADRRNGDVKQHNQNAESSSSYKNKRTSLEVPMQKSLAVGIKSENGKRDYTGIGTIPAPSLHKQASKILPIKKTIKLLDGPPCSKRPKLESAQITRAAEAKGHESRPHKIVPEMTQCTSEKSRLLKQKRISDAKRIDKKNARSGVRSKYDCFTSKSGYGNYDSGFLGNGMLGAHGLKSDIRDITNHIENLSLSELLGGTYKYSCLGREKGKKVLHTKDELLVSVRKAFSMLSDMDCSHGKDANFTPSPRLHSASTSSCDVKEKCTDKPSALVKDPLQTEVCNTILHCPKDILSRLTLTQGHELDTLLSAGSESSAAVPPMTVHGASLPPFPWSHSQAGGYRPSVDSGKHGSSRSNSHWQWMRVGSYPTALDYEESTVHKIDDLLQEMDMVKSSIIDSCGRQSNLCCMESTSGSLGQTTNSKKIGSEHGGSSDSFQRNDSEHSLLKTPQASRKVLRAAETLCDMRSTECWSAQGYSNGTMKWPKSPPEKVKARKPSSPFGTAESSSGSRNSDAARTGNGHSTKKIVDRKNDSACMSNPGKGSIRWPVPVEDAASPVRPEKGLALDTRQTHGNAARYPTHVSSQARLEKEYENQQKLRKATLASSLGSGGDWNRERNRRM</sequence>
<name>A0ACD5YZQ4_AVESA</name>
<reference evidence="1" key="1">
    <citation type="submission" date="2021-05" db="EMBL/GenBank/DDBJ databases">
        <authorList>
            <person name="Scholz U."/>
            <person name="Mascher M."/>
            <person name="Fiebig A."/>
        </authorList>
    </citation>
    <scope>NUCLEOTIDE SEQUENCE [LARGE SCALE GENOMIC DNA]</scope>
</reference>
<proteinExistence type="predicted"/>
<evidence type="ECO:0000313" key="1">
    <source>
        <dbReference type="EnsemblPlants" id="AVESA.00010b.r2.6CG1100550.1.CDS"/>
    </source>
</evidence>
<accession>A0ACD5YZQ4</accession>
<keyword evidence="2" id="KW-1185">Reference proteome</keyword>
<organism evidence="1 2">
    <name type="scientific">Avena sativa</name>
    <name type="common">Oat</name>
    <dbReference type="NCBI Taxonomy" id="4498"/>
    <lineage>
        <taxon>Eukaryota</taxon>
        <taxon>Viridiplantae</taxon>
        <taxon>Streptophyta</taxon>
        <taxon>Embryophyta</taxon>
        <taxon>Tracheophyta</taxon>
        <taxon>Spermatophyta</taxon>
        <taxon>Magnoliopsida</taxon>
        <taxon>Liliopsida</taxon>
        <taxon>Poales</taxon>
        <taxon>Poaceae</taxon>
        <taxon>BOP clade</taxon>
        <taxon>Pooideae</taxon>
        <taxon>Poodae</taxon>
        <taxon>Poeae</taxon>
        <taxon>Poeae Chloroplast Group 1 (Aveneae type)</taxon>
        <taxon>Aveninae</taxon>
        <taxon>Avena</taxon>
    </lineage>
</organism>
<evidence type="ECO:0000313" key="2">
    <source>
        <dbReference type="Proteomes" id="UP001732700"/>
    </source>
</evidence>
<protein>
    <submittedName>
        <fullName evidence="1">Uncharacterized protein</fullName>
    </submittedName>
</protein>